<sequence>MNNNDEKPAVQPEQKKSRSLLSKGLSLSVLTLLSRILGLIRETTKSRFMGTSSISDAFTNAFMIPNLFRRLFAENSISVAFIPTFKGYLEENDGEEGKKTIQQFINSTFTLVSFCTVLFVTLGMIFTPVILRIFYKNPESLSEAAVLTRIMFPYLVVISIAAFFQGILNGLKIFSPSGFTPILFNSIVITATYVLAPVTKNPARAMAIGVITGGSIQCLFQLPFVLKTGWKIKLTSLKNAFTNPGTKKVLLLIGPTIIGMAGYQVNDLVSSALATRAGTGVVSSLQYSLRLQELILGICAVTIGTIILPDLTGFVKKQLWNDFNSMLTTAVKIMTLISIPITFYAVAMGDSLITLVYASGKFDENSIKQTTSVFNFHIAGLLFIALNRILGPAFYAQSDTKSPTVAGLVNFAVNILLAALLVGKYEGKGIAFALTAASFVNTVMLFIFFRKNKFIQAKKIILESLLYGAKTAVFSAAAVIPVILMKKRLLEIFAGHSRFISMGLPVGITAALFAVCGIFLLVITRDSILKGALSKIRHR</sequence>
<gene>
    <name evidence="10" type="primary">murJ</name>
    <name evidence="12" type="ORF">HNP77_001857</name>
</gene>
<evidence type="ECO:0000256" key="3">
    <source>
        <dbReference type="ARBA" id="ARBA00022692"/>
    </source>
</evidence>
<feature type="transmembrane region" description="Helical" evidence="10">
    <location>
        <begin position="372"/>
        <end position="390"/>
    </location>
</feature>
<comment type="subcellular location">
    <subcellularLocation>
        <location evidence="1 10">Cell membrane</location>
        <topology evidence="1 10">Multi-pass membrane protein</topology>
    </subcellularLocation>
</comment>
<reference evidence="12 13" key="1">
    <citation type="submission" date="2020-08" db="EMBL/GenBank/DDBJ databases">
        <title>Genomic Encyclopedia of Type Strains, Phase IV (KMG-IV): sequencing the most valuable type-strain genomes for metagenomic binning, comparative biology and taxonomic classification.</title>
        <authorList>
            <person name="Goeker M."/>
        </authorList>
    </citation>
    <scope>NUCLEOTIDE SEQUENCE [LARGE SCALE GENOMIC DNA]</scope>
    <source>
        <strain evidence="12 13">DSM 103679</strain>
    </source>
</reference>
<evidence type="ECO:0000256" key="6">
    <source>
        <dbReference type="ARBA" id="ARBA00022989"/>
    </source>
</evidence>
<dbReference type="UniPathway" id="UPA00219"/>
<evidence type="ECO:0000256" key="8">
    <source>
        <dbReference type="ARBA" id="ARBA00060041"/>
    </source>
</evidence>
<keyword evidence="3 10" id="KW-0812">Transmembrane</keyword>
<evidence type="ECO:0000256" key="11">
    <source>
        <dbReference type="PIRNR" id="PIRNR002869"/>
    </source>
</evidence>
<feature type="transmembrane region" description="Helical" evidence="10">
    <location>
        <begin position="402"/>
        <end position="423"/>
    </location>
</feature>
<keyword evidence="6 10" id="KW-1133">Transmembrane helix</keyword>
<dbReference type="InterPro" id="IPR051050">
    <property type="entry name" value="Lipid_II_flippase_MurJ/MviN"/>
</dbReference>
<evidence type="ECO:0000313" key="13">
    <source>
        <dbReference type="Proteomes" id="UP000578697"/>
    </source>
</evidence>
<dbReference type="PANTHER" id="PTHR47019">
    <property type="entry name" value="LIPID II FLIPPASE MURJ"/>
    <property type="match status" value="1"/>
</dbReference>
<dbReference type="PIRSF" id="PIRSF002869">
    <property type="entry name" value="MviN"/>
    <property type="match status" value="1"/>
</dbReference>
<evidence type="ECO:0000256" key="1">
    <source>
        <dbReference type="ARBA" id="ARBA00004651"/>
    </source>
</evidence>
<name>A0A840SFG4_9SPIR</name>
<feature type="transmembrane region" description="Helical" evidence="10">
    <location>
        <begin position="178"/>
        <end position="199"/>
    </location>
</feature>
<evidence type="ECO:0000256" key="2">
    <source>
        <dbReference type="ARBA" id="ARBA00022475"/>
    </source>
</evidence>
<dbReference type="GO" id="GO:0009252">
    <property type="term" value="P:peptidoglycan biosynthetic process"/>
    <property type="evidence" value="ECO:0007669"/>
    <property type="project" value="UniProtKB-UniRule"/>
</dbReference>
<feature type="transmembrane region" description="Helical" evidence="10">
    <location>
        <begin position="108"/>
        <end position="131"/>
    </location>
</feature>
<dbReference type="PANTHER" id="PTHR47019:SF1">
    <property type="entry name" value="LIPID II FLIPPASE MURJ"/>
    <property type="match status" value="1"/>
</dbReference>
<evidence type="ECO:0000313" key="12">
    <source>
        <dbReference type="EMBL" id="MBB5219475.1"/>
    </source>
</evidence>
<dbReference type="PRINTS" id="PR01806">
    <property type="entry name" value="VIRFACTRMVIN"/>
</dbReference>
<dbReference type="NCBIfam" id="TIGR01695">
    <property type="entry name" value="murJ_mviN"/>
    <property type="match status" value="1"/>
</dbReference>
<dbReference type="CDD" id="cd13123">
    <property type="entry name" value="MATE_MurJ_like"/>
    <property type="match status" value="1"/>
</dbReference>
<feature type="transmembrane region" description="Helical" evidence="10">
    <location>
        <begin position="461"/>
        <end position="484"/>
    </location>
</feature>
<feature type="transmembrane region" description="Helical" evidence="10">
    <location>
        <begin position="504"/>
        <end position="523"/>
    </location>
</feature>
<keyword evidence="10 11" id="KW-0813">Transport</keyword>
<feature type="transmembrane region" description="Helical" evidence="10">
    <location>
        <begin position="429"/>
        <end position="449"/>
    </location>
</feature>
<dbReference type="AlphaFoldDB" id="A0A840SFG4"/>
<evidence type="ECO:0000256" key="5">
    <source>
        <dbReference type="ARBA" id="ARBA00022984"/>
    </source>
</evidence>
<organism evidence="12 13">
    <name type="scientific">Treponema rectale</name>
    <dbReference type="NCBI Taxonomy" id="744512"/>
    <lineage>
        <taxon>Bacteria</taxon>
        <taxon>Pseudomonadati</taxon>
        <taxon>Spirochaetota</taxon>
        <taxon>Spirochaetia</taxon>
        <taxon>Spirochaetales</taxon>
        <taxon>Treponemataceae</taxon>
        <taxon>Treponema</taxon>
    </lineage>
</organism>
<dbReference type="GO" id="GO:0034204">
    <property type="term" value="P:lipid translocation"/>
    <property type="evidence" value="ECO:0007669"/>
    <property type="project" value="TreeGrafter"/>
</dbReference>
<dbReference type="GO" id="GO:0015648">
    <property type="term" value="F:lipid-linked peptidoglycan transporter activity"/>
    <property type="evidence" value="ECO:0007669"/>
    <property type="project" value="UniProtKB-UniRule"/>
</dbReference>
<protein>
    <recommendedName>
        <fullName evidence="10">Probable lipid II flippase MurJ</fullName>
    </recommendedName>
</protein>
<keyword evidence="13" id="KW-1185">Reference proteome</keyword>
<evidence type="ECO:0000256" key="9">
    <source>
        <dbReference type="ARBA" id="ARBA00061532"/>
    </source>
</evidence>
<evidence type="ECO:0000256" key="4">
    <source>
        <dbReference type="ARBA" id="ARBA00022960"/>
    </source>
</evidence>
<feature type="transmembrane region" description="Helical" evidence="10">
    <location>
        <begin position="205"/>
        <end position="226"/>
    </location>
</feature>
<dbReference type="GO" id="GO:0008360">
    <property type="term" value="P:regulation of cell shape"/>
    <property type="evidence" value="ECO:0007669"/>
    <property type="project" value="UniProtKB-UniRule"/>
</dbReference>
<keyword evidence="10 11" id="KW-0961">Cell wall biogenesis/degradation</keyword>
<dbReference type="EMBL" id="JACHFR010000003">
    <property type="protein sequence ID" value="MBB5219475.1"/>
    <property type="molecule type" value="Genomic_DNA"/>
</dbReference>
<evidence type="ECO:0000256" key="10">
    <source>
        <dbReference type="HAMAP-Rule" id="MF_02078"/>
    </source>
</evidence>
<accession>A0A840SFG4</accession>
<comment type="function">
    <text evidence="8 10 11">Involved in peptidoglycan biosynthesis. Transports lipid-linked peptidoglycan precursors from the inner to the outer leaflet of the cytoplasmic membrane.</text>
</comment>
<feature type="transmembrane region" description="Helical" evidence="10">
    <location>
        <begin position="336"/>
        <end position="360"/>
    </location>
</feature>
<keyword evidence="7 10" id="KW-0472">Membrane</keyword>
<comment type="pathway">
    <text evidence="10">Cell wall biogenesis; peptidoglycan biosynthesis.</text>
</comment>
<dbReference type="HAMAP" id="MF_02078">
    <property type="entry name" value="MurJ_MviN"/>
    <property type="match status" value="1"/>
</dbReference>
<keyword evidence="5 10" id="KW-0573">Peptidoglycan synthesis</keyword>
<evidence type="ECO:0000256" key="7">
    <source>
        <dbReference type="ARBA" id="ARBA00023136"/>
    </source>
</evidence>
<feature type="transmembrane region" description="Helical" evidence="10">
    <location>
        <begin position="247"/>
        <end position="265"/>
    </location>
</feature>
<feature type="transmembrane region" description="Helical" evidence="10">
    <location>
        <begin position="294"/>
        <end position="315"/>
    </location>
</feature>
<dbReference type="GO" id="GO:0005886">
    <property type="term" value="C:plasma membrane"/>
    <property type="evidence" value="ECO:0007669"/>
    <property type="project" value="UniProtKB-SubCell"/>
</dbReference>
<feature type="transmembrane region" description="Helical" evidence="10">
    <location>
        <begin position="151"/>
        <end position="171"/>
    </location>
</feature>
<dbReference type="Proteomes" id="UP000578697">
    <property type="component" value="Unassembled WGS sequence"/>
</dbReference>
<dbReference type="Pfam" id="PF03023">
    <property type="entry name" value="MurJ"/>
    <property type="match status" value="1"/>
</dbReference>
<dbReference type="InterPro" id="IPR004268">
    <property type="entry name" value="MurJ"/>
</dbReference>
<keyword evidence="2 10" id="KW-1003">Cell membrane</keyword>
<keyword evidence="4 10" id="KW-0133">Cell shape</keyword>
<comment type="caution">
    <text evidence="12">The sequence shown here is derived from an EMBL/GenBank/DDBJ whole genome shotgun (WGS) entry which is preliminary data.</text>
</comment>
<dbReference type="GO" id="GO:0071555">
    <property type="term" value="P:cell wall organization"/>
    <property type="evidence" value="ECO:0007669"/>
    <property type="project" value="UniProtKB-UniRule"/>
</dbReference>
<comment type="similarity">
    <text evidence="9 10 11">Belongs to the MurJ/MviN family.</text>
</comment>
<dbReference type="RefSeq" id="WP_184652905.1">
    <property type="nucleotide sequence ID" value="NZ_JACHFR010000003.1"/>
</dbReference>
<proteinExistence type="inferred from homology"/>